<sequence>MAVTAGGVVIGSAIGHAVGNMMTIGGSSSPESALAQALAPSADSQNQTCGQP</sequence>
<name>A0A0K0D8J8_ANGCA</name>
<dbReference type="STRING" id="6313.A0A0K0D8J8"/>
<evidence type="ECO:0000313" key="3">
    <source>
        <dbReference type="WBParaSite" id="ACAC_0000639301-mRNA-1"/>
    </source>
</evidence>
<proteinExistence type="predicted"/>
<feature type="compositionally biased region" description="Polar residues" evidence="1">
    <location>
        <begin position="42"/>
        <end position="52"/>
    </location>
</feature>
<dbReference type="WBParaSite" id="ACAC_0000639301-mRNA-1">
    <property type="protein sequence ID" value="ACAC_0000639301-mRNA-1"/>
    <property type="gene ID" value="ACAC_0000639301"/>
</dbReference>
<accession>A0A0K0D8J8</accession>
<reference evidence="3" key="2">
    <citation type="submission" date="2017-02" db="UniProtKB">
        <authorList>
            <consortium name="WormBaseParasite"/>
        </authorList>
    </citation>
    <scope>IDENTIFICATION</scope>
</reference>
<organism evidence="2 3">
    <name type="scientific">Angiostrongylus cantonensis</name>
    <name type="common">Rat lungworm</name>
    <dbReference type="NCBI Taxonomy" id="6313"/>
    <lineage>
        <taxon>Eukaryota</taxon>
        <taxon>Metazoa</taxon>
        <taxon>Ecdysozoa</taxon>
        <taxon>Nematoda</taxon>
        <taxon>Chromadorea</taxon>
        <taxon>Rhabditida</taxon>
        <taxon>Rhabditina</taxon>
        <taxon>Rhabditomorpha</taxon>
        <taxon>Strongyloidea</taxon>
        <taxon>Metastrongylidae</taxon>
        <taxon>Angiostrongylus</taxon>
    </lineage>
</organism>
<reference evidence="2" key="1">
    <citation type="submission" date="2012-09" db="EMBL/GenBank/DDBJ databases">
        <authorList>
            <person name="Martin A.A."/>
        </authorList>
    </citation>
    <scope>NUCLEOTIDE SEQUENCE</scope>
</reference>
<keyword evidence="2" id="KW-1185">Reference proteome</keyword>
<feature type="region of interest" description="Disordered" evidence="1">
    <location>
        <begin position="21"/>
        <end position="52"/>
    </location>
</feature>
<evidence type="ECO:0000256" key="1">
    <source>
        <dbReference type="SAM" id="MobiDB-lite"/>
    </source>
</evidence>
<protein>
    <submittedName>
        <fullName evidence="3">Lipoprotein</fullName>
    </submittedName>
</protein>
<evidence type="ECO:0000313" key="2">
    <source>
        <dbReference type="Proteomes" id="UP000035642"/>
    </source>
</evidence>
<dbReference type="Proteomes" id="UP000035642">
    <property type="component" value="Unassembled WGS sequence"/>
</dbReference>
<dbReference type="AlphaFoldDB" id="A0A0K0D8J8"/>